<dbReference type="InterPro" id="IPR017850">
    <property type="entry name" value="Alkaline_phosphatase_core_sf"/>
</dbReference>
<evidence type="ECO:0000256" key="1">
    <source>
        <dbReference type="ARBA" id="ARBA00008779"/>
    </source>
</evidence>
<keyword evidence="3 8" id="KW-0378">Hydrolase</keyword>
<evidence type="ECO:0000256" key="5">
    <source>
        <dbReference type="SAM" id="MobiDB-lite"/>
    </source>
</evidence>
<dbReference type="RefSeq" id="WP_184342417.1">
    <property type="nucleotide sequence ID" value="NZ_JACHIG010000010.1"/>
</dbReference>
<dbReference type="Proteomes" id="UP000590740">
    <property type="component" value="Unassembled WGS sequence"/>
</dbReference>
<dbReference type="InterPro" id="IPR050738">
    <property type="entry name" value="Sulfatase"/>
</dbReference>
<evidence type="ECO:0000313" key="8">
    <source>
        <dbReference type="EMBL" id="MBB5034524.1"/>
    </source>
</evidence>
<dbReference type="EMBL" id="JACHIG010000010">
    <property type="protein sequence ID" value="MBB5034524.1"/>
    <property type="molecule type" value="Genomic_DNA"/>
</dbReference>
<dbReference type="EC" id="3.1.6.8" evidence="8"/>
<dbReference type="AlphaFoldDB" id="A0A7W7YEB3"/>
<evidence type="ECO:0000256" key="2">
    <source>
        <dbReference type="ARBA" id="ARBA00022723"/>
    </source>
</evidence>
<feature type="compositionally biased region" description="Basic residues" evidence="5">
    <location>
        <begin position="441"/>
        <end position="450"/>
    </location>
</feature>
<proteinExistence type="inferred from homology"/>
<feature type="domain" description="Sulfatase N-terminal" evidence="7">
    <location>
        <begin position="24"/>
        <end position="323"/>
    </location>
</feature>
<evidence type="ECO:0000256" key="3">
    <source>
        <dbReference type="ARBA" id="ARBA00022801"/>
    </source>
</evidence>
<evidence type="ECO:0000259" key="7">
    <source>
        <dbReference type="Pfam" id="PF00884"/>
    </source>
</evidence>
<name>A0A7W7YEB3_9BACT</name>
<dbReference type="CDD" id="cd16151">
    <property type="entry name" value="sulfatase_like"/>
    <property type="match status" value="1"/>
</dbReference>
<evidence type="ECO:0000256" key="6">
    <source>
        <dbReference type="SAM" id="SignalP"/>
    </source>
</evidence>
<feature type="chain" id="PRO_5030651919" evidence="6">
    <location>
        <begin position="23"/>
        <end position="450"/>
    </location>
</feature>
<dbReference type="PROSITE" id="PS00523">
    <property type="entry name" value="SULFATASE_1"/>
    <property type="match status" value="1"/>
</dbReference>
<sequence>MKFFLGLLSSFGVLVSSFSAQVRPNLILIMADDFGYECVTANGGESYQTPNLDKLAASGVRFENCHVQPLCTPTRVQLMTGRYNVRNYINFGTLLRTETTFGSLIKSAGYATGICGKWQLGHEVDSPQHFGFEESCLWQQTRRPPRYANPGLEYNGVEKDFTHGEYGPTLVNDFALSFIAKNKEKPFFLYYPMMLTHSPYQPTPDSPDWDPTISSENKQQAPKHFADMVAYMDKMVGRLVAKLDELGIRENTLLIFLGDNGTGAGTPSRFKGTDYKGGKGSTTENGTHVPLIVSWPAVMKQGRVSADLISSTDFLPTICAAAGAQVPENVDGVSFLPQLKGEAGAPREWLYSWYSPRQSQDMTVKEYAFDQRYKLYRSGKFYDLSADAAEKQDLSTTTLSGEAAAAKAKLQAALERYTDARPAKLDEEFMASGKGKEKAAKKGKKKKKEE</sequence>
<dbReference type="PANTHER" id="PTHR42693:SF53">
    <property type="entry name" value="ENDO-4-O-SULFATASE"/>
    <property type="match status" value="1"/>
</dbReference>
<dbReference type="GO" id="GO:0046872">
    <property type="term" value="F:metal ion binding"/>
    <property type="evidence" value="ECO:0007669"/>
    <property type="project" value="UniProtKB-KW"/>
</dbReference>
<dbReference type="GO" id="GO:0004098">
    <property type="term" value="F:cerebroside-sulfatase activity"/>
    <property type="evidence" value="ECO:0007669"/>
    <property type="project" value="UniProtKB-EC"/>
</dbReference>
<keyword evidence="2" id="KW-0479">Metal-binding</keyword>
<keyword evidence="9" id="KW-1185">Reference proteome</keyword>
<evidence type="ECO:0000256" key="4">
    <source>
        <dbReference type="ARBA" id="ARBA00022837"/>
    </source>
</evidence>
<feature type="signal peptide" evidence="6">
    <location>
        <begin position="1"/>
        <end position="22"/>
    </location>
</feature>
<dbReference type="InterPro" id="IPR000917">
    <property type="entry name" value="Sulfatase_N"/>
</dbReference>
<gene>
    <name evidence="8" type="ORF">HNQ65_004129</name>
</gene>
<comment type="caution">
    <text evidence="8">The sequence shown here is derived from an EMBL/GenBank/DDBJ whole genome shotgun (WGS) entry which is preliminary data.</text>
</comment>
<dbReference type="Pfam" id="PF00884">
    <property type="entry name" value="Sulfatase"/>
    <property type="match status" value="1"/>
</dbReference>
<comment type="similarity">
    <text evidence="1">Belongs to the sulfatase family.</text>
</comment>
<dbReference type="SUPFAM" id="SSF53649">
    <property type="entry name" value="Alkaline phosphatase-like"/>
    <property type="match status" value="1"/>
</dbReference>
<feature type="region of interest" description="Disordered" evidence="5">
    <location>
        <begin position="425"/>
        <end position="450"/>
    </location>
</feature>
<dbReference type="PANTHER" id="PTHR42693">
    <property type="entry name" value="ARYLSULFATASE FAMILY MEMBER"/>
    <property type="match status" value="1"/>
</dbReference>
<organism evidence="8 9">
    <name type="scientific">Prosthecobacter vanneervenii</name>
    <dbReference type="NCBI Taxonomy" id="48466"/>
    <lineage>
        <taxon>Bacteria</taxon>
        <taxon>Pseudomonadati</taxon>
        <taxon>Verrucomicrobiota</taxon>
        <taxon>Verrucomicrobiia</taxon>
        <taxon>Verrucomicrobiales</taxon>
        <taxon>Verrucomicrobiaceae</taxon>
        <taxon>Prosthecobacter</taxon>
    </lineage>
</organism>
<keyword evidence="4" id="KW-0106">Calcium</keyword>
<evidence type="ECO:0000313" key="9">
    <source>
        <dbReference type="Proteomes" id="UP000590740"/>
    </source>
</evidence>
<dbReference type="Gene3D" id="3.40.720.10">
    <property type="entry name" value="Alkaline Phosphatase, subunit A"/>
    <property type="match status" value="2"/>
</dbReference>
<accession>A0A7W7YEB3</accession>
<keyword evidence="6" id="KW-0732">Signal</keyword>
<reference evidence="8 9" key="1">
    <citation type="submission" date="2020-08" db="EMBL/GenBank/DDBJ databases">
        <title>Genomic Encyclopedia of Type Strains, Phase IV (KMG-IV): sequencing the most valuable type-strain genomes for metagenomic binning, comparative biology and taxonomic classification.</title>
        <authorList>
            <person name="Goeker M."/>
        </authorList>
    </citation>
    <scope>NUCLEOTIDE SEQUENCE [LARGE SCALE GENOMIC DNA]</scope>
    <source>
        <strain evidence="8 9">DSM 12252</strain>
    </source>
</reference>
<protein>
    <submittedName>
        <fullName evidence="8">Arylsulfatase A</fullName>
        <ecNumber evidence="8">3.1.6.8</ecNumber>
    </submittedName>
</protein>
<dbReference type="GO" id="GO:0004065">
    <property type="term" value="F:arylsulfatase activity"/>
    <property type="evidence" value="ECO:0007669"/>
    <property type="project" value="TreeGrafter"/>
</dbReference>
<dbReference type="InterPro" id="IPR024607">
    <property type="entry name" value="Sulfatase_CS"/>
</dbReference>